<accession>A0A1I2VUM2</accession>
<organism evidence="2 3">
    <name type="scientific">Desulfotruncus arcticus DSM 17038</name>
    <dbReference type="NCBI Taxonomy" id="1121424"/>
    <lineage>
        <taxon>Bacteria</taxon>
        <taxon>Bacillati</taxon>
        <taxon>Bacillota</taxon>
        <taxon>Clostridia</taxon>
        <taxon>Eubacteriales</taxon>
        <taxon>Desulfallaceae</taxon>
        <taxon>Desulfotruncus</taxon>
    </lineage>
</organism>
<name>A0A1I2VUM2_9FIRM</name>
<dbReference type="PANTHER" id="PTHR43581">
    <property type="entry name" value="ATP/GTP PHOSPHATASE"/>
    <property type="match status" value="1"/>
</dbReference>
<dbReference type="SMART" id="SM00382">
    <property type="entry name" value="AAA"/>
    <property type="match status" value="1"/>
</dbReference>
<dbReference type="Pfam" id="PF13175">
    <property type="entry name" value="AAA_15"/>
    <property type="match status" value="1"/>
</dbReference>
<dbReference type="PANTHER" id="PTHR43581:SF3">
    <property type="entry name" value="AAA+ ATPASE DOMAIN-CONTAINING PROTEIN"/>
    <property type="match status" value="1"/>
</dbReference>
<dbReference type="STRING" id="341036.SAMN05660649_03171"/>
<dbReference type="AlphaFoldDB" id="A0A1I2VUM2"/>
<dbReference type="InterPro" id="IPR051396">
    <property type="entry name" value="Bact_Antivir_Def_Nuclease"/>
</dbReference>
<proteinExistence type="predicted"/>
<reference evidence="3" key="1">
    <citation type="submission" date="2016-10" db="EMBL/GenBank/DDBJ databases">
        <authorList>
            <person name="Varghese N."/>
            <person name="Submissions S."/>
        </authorList>
    </citation>
    <scope>NUCLEOTIDE SEQUENCE [LARGE SCALE GENOMIC DNA]</scope>
    <source>
        <strain evidence="3">DSM 17038</strain>
    </source>
</reference>
<evidence type="ECO:0000313" key="2">
    <source>
        <dbReference type="EMBL" id="SFG92840.1"/>
    </source>
</evidence>
<dbReference type="SUPFAM" id="SSF52540">
    <property type="entry name" value="P-loop containing nucleoside triphosphate hydrolases"/>
    <property type="match status" value="1"/>
</dbReference>
<evidence type="ECO:0000313" key="3">
    <source>
        <dbReference type="Proteomes" id="UP000199337"/>
    </source>
</evidence>
<dbReference type="InterPro" id="IPR003593">
    <property type="entry name" value="AAA+_ATPase"/>
</dbReference>
<dbReference type="EMBL" id="FOOX01000012">
    <property type="protein sequence ID" value="SFG92840.1"/>
    <property type="molecule type" value="Genomic_DNA"/>
</dbReference>
<gene>
    <name evidence="2" type="ORF">SAMN05660649_03171</name>
</gene>
<evidence type="ECO:0000259" key="1">
    <source>
        <dbReference type="SMART" id="SM00382"/>
    </source>
</evidence>
<sequence length="357" mass="42350">MVNSKSVKKIKPEKRFFQKYILPPRGYQLLRASFLYPQGIETVFHLYSIESFKYKGTEYDVKKLYKVMIRKMLMVYLNVFTFPNVDMEFGFFMNVKRTCYDSFYPFKVLSRHGFERIDFEPVTILYGGNGSGKSTALNVIAEKIEINRDSIYNKSNFYPDYVNMCEVRLKADIPNNSRIITSDDVFDCMLNIRNLNEGIDKKREKLFEEYLDAKYSHFQMKSIADYEQLKKVNVARSKTQSRFVRNQLLANVREYSNGESAFRYFTEKIGENGIYILDEPENSLSPKHQMELMKFIQDSARFFGCQFIISTHSPFLLSMRGAKIYDLDASPVDVKRWTELENVRTYYEFFKRYENEF</sequence>
<keyword evidence="3" id="KW-1185">Reference proteome</keyword>
<dbReference type="InterPro" id="IPR027417">
    <property type="entry name" value="P-loop_NTPase"/>
</dbReference>
<dbReference type="Proteomes" id="UP000199337">
    <property type="component" value="Unassembled WGS sequence"/>
</dbReference>
<feature type="domain" description="AAA+ ATPase" evidence="1">
    <location>
        <begin position="119"/>
        <end position="331"/>
    </location>
</feature>
<dbReference type="Gene3D" id="3.40.50.300">
    <property type="entry name" value="P-loop containing nucleotide triphosphate hydrolases"/>
    <property type="match status" value="1"/>
</dbReference>
<protein>
    <submittedName>
        <fullName evidence="2">Predicted ATPase</fullName>
    </submittedName>
</protein>
<dbReference type="InterPro" id="IPR041685">
    <property type="entry name" value="AAA_GajA/Old/RecF-like"/>
</dbReference>